<dbReference type="Proteomes" id="UP000589520">
    <property type="component" value="Unassembled WGS sequence"/>
</dbReference>
<evidence type="ECO:0000256" key="7">
    <source>
        <dbReference type="ARBA" id="ARBA00023172"/>
    </source>
</evidence>
<feature type="active site" evidence="9">
    <location>
        <position position="269"/>
    </location>
</feature>
<dbReference type="Pfam" id="PF02899">
    <property type="entry name" value="Phage_int_SAM_1"/>
    <property type="match status" value="1"/>
</dbReference>
<keyword evidence="3 9" id="KW-0132">Cell division</keyword>
<dbReference type="InterPro" id="IPR050090">
    <property type="entry name" value="Tyrosine_recombinase_XerCD"/>
</dbReference>
<evidence type="ECO:0000256" key="1">
    <source>
        <dbReference type="ARBA" id="ARBA00004496"/>
    </source>
</evidence>
<protein>
    <recommendedName>
        <fullName evidence="9">Tyrosine recombinase XerC</fullName>
    </recommendedName>
</protein>
<dbReference type="GO" id="GO:0005737">
    <property type="term" value="C:cytoplasm"/>
    <property type="evidence" value="ECO:0007669"/>
    <property type="project" value="UniProtKB-SubCell"/>
</dbReference>
<dbReference type="GO" id="GO:0007059">
    <property type="term" value="P:chromosome segregation"/>
    <property type="evidence" value="ECO:0007669"/>
    <property type="project" value="UniProtKB-UniRule"/>
</dbReference>
<comment type="subcellular location">
    <subcellularLocation>
        <location evidence="1 9">Cytoplasm</location>
    </subcellularLocation>
</comment>
<keyword evidence="6 9" id="KW-0238">DNA-binding</keyword>
<dbReference type="GO" id="GO:0003677">
    <property type="term" value="F:DNA binding"/>
    <property type="evidence" value="ECO:0007669"/>
    <property type="project" value="UniProtKB-UniRule"/>
</dbReference>
<feature type="active site" description="O-(3'-phospho-DNA)-tyrosine intermediate" evidence="9">
    <location>
        <position position="301"/>
    </location>
</feature>
<dbReference type="Gene3D" id="1.10.150.130">
    <property type="match status" value="1"/>
</dbReference>
<dbReference type="PROSITE" id="PS51900">
    <property type="entry name" value="CB"/>
    <property type="match status" value="1"/>
</dbReference>
<dbReference type="RefSeq" id="WP_179491284.1">
    <property type="nucleotide sequence ID" value="NZ_JACCCW010000002.1"/>
</dbReference>
<dbReference type="EMBL" id="JACCCW010000002">
    <property type="protein sequence ID" value="NYF80130.1"/>
    <property type="molecule type" value="Genomic_DNA"/>
</dbReference>
<proteinExistence type="inferred from homology"/>
<comment type="caution">
    <text evidence="12">The sequence shown here is derived from an EMBL/GenBank/DDBJ whole genome shotgun (WGS) entry which is preliminary data.</text>
</comment>
<dbReference type="GO" id="GO:0009037">
    <property type="term" value="F:tyrosine-based site-specific recombinase activity"/>
    <property type="evidence" value="ECO:0007669"/>
    <property type="project" value="UniProtKB-UniRule"/>
</dbReference>
<organism evidence="12 13">
    <name type="scientific">Granulicella arctica</name>
    <dbReference type="NCBI Taxonomy" id="940613"/>
    <lineage>
        <taxon>Bacteria</taxon>
        <taxon>Pseudomonadati</taxon>
        <taxon>Acidobacteriota</taxon>
        <taxon>Terriglobia</taxon>
        <taxon>Terriglobales</taxon>
        <taxon>Acidobacteriaceae</taxon>
        <taxon>Granulicella</taxon>
    </lineage>
</organism>
<keyword evidence="2 9" id="KW-0963">Cytoplasm</keyword>
<evidence type="ECO:0000259" key="10">
    <source>
        <dbReference type="PROSITE" id="PS51898"/>
    </source>
</evidence>
<keyword evidence="13" id="KW-1185">Reference proteome</keyword>
<dbReference type="AlphaFoldDB" id="A0A7Y9PI29"/>
<evidence type="ECO:0000313" key="13">
    <source>
        <dbReference type="Proteomes" id="UP000589520"/>
    </source>
</evidence>
<dbReference type="InterPro" id="IPR004107">
    <property type="entry name" value="Integrase_SAM-like_N"/>
</dbReference>
<dbReference type="InterPro" id="IPR023009">
    <property type="entry name" value="Tyrosine_recombinase_XerC/XerD"/>
</dbReference>
<evidence type="ECO:0000313" key="12">
    <source>
        <dbReference type="EMBL" id="NYF80130.1"/>
    </source>
</evidence>
<name>A0A7Y9PI29_9BACT</name>
<sequence length="322" mass="35846">MPDKRSEFERLAEEFLAMIANERGASAHTVRAYVREVRSFAAFLEKTLGKDAAIGSVEHLHIRGYLGVLYERGLTKASAARALAAVRSWFKWLAKEGKVAQNPALLVSTPKLPKHLPRVPSVEEVNRVLNSLDGAGPRDAEEEAAWPERERVIFELLYGCGIRNSELVGLDMSSVRWRDDAVLVRGKGKKERLVPLGDEAALALKEYLPGREAKLMAAGKGLLVHDGPLLTNLRMRGDCRLTTRSVGRIVKAIARSRGLAEDVHPHTLRHAFGTHMLEEGADLRAIQEMLGHERLSTTQRYTQLTVGQVQRVYDETHPRAKS</sequence>
<feature type="domain" description="Tyr recombinase" evidence="10">
    <location>
        <begin position="115"/>
        <end position="314"/>
    </location>
</feature>
<dbReference type="InterPro" id="IPR010998">
    <property type="entry name" value="Integrase_recombinase_N"/>
</dbReference>
<evidence type="ECO:0000256" key="8">
    <source>
        <dbReference type="ARBA" id="ARBA00023306"/>
    </source>
</evidence>
<dbReference type="GO" id="GO:0006313">
    <property type="term" value="P:DNA transposition"/>
    <property type="evidence" value="ECO:0007669"/>
    <property type="project" value="UniProtKB-UniRule"/>
</dbReference>
<keyword evidence="7 9" id="KW-0233">DNA recombination</keyword>
<feature type="domain" description="Core-binding (CB)" evidence="11">
    <location>
        <begin position="6"/>
        <end position="94"/>
    </location>
</feature>
<comment type="subunit">
    <text evidence="9">Forms a cyclic heterotetrameric complex composed of two molecules of XerC and two molecules of XerD.</text>
</comment>
<evidence type="ECO:0000256" key="4">
    <source>
        <dbReference type="ARBA" id="ARBA00022829"/>
    </source>
</evidence>
<dbReference type="HAMAP" id="MF_01808">
    <property type="entry name" value="Recomb_XerC_XerD"/>
    <property type="match status" value="1"/>
</dbReference>
<evidence type="ECO:0000256" key="6">
    <source>
        <dbReference type="ARBA" id="ARBA00023125"/>
    </source>
</evidence>
<evidence type="ECO:0000256" key="2">
    <source>
        <dbReference type="ARBA" id="ARBA00022490"/>
    </source>
</evidence>
<feature type="active site" evidence="9">
    <location>
        <position position="292"/>
    </location>
</feature>
<feature type="active site" evidence="9">
    <location>
        <position position="163"/>
    </location>
</feature>
<gene>
    <name evidence="9" type="primary">xerC</name>
    <name evidence="12" type="ORF">HDF17_002450</name>
</gene>
<comment type="similarity">
    <text evidence="9">Belongs to the 'phage' integrase family. XerC subfamily.</text>
</comment>
<dbReference type="Gene3D" id="1.10.443.10">
    <property type="entry name" value="Intergrase catalytic core"/>
    <property type="match status" value="1"/>
</dbReference>
<dbReference type="InterPro" id="IPR013762">
    <property type="entry name" value="Integrase-like_cat_sf"/>
</dbReference>
<keyword evidence="4 9" id="KW-0159">Chromosome partition</keyword>
<comment type="function">
    <text evidence="9">Site-specific tyrosine recombinase, which acts by catalyzing the cutting and rejoining of the recombining DNA molecules. The XerC-XerD complex is essential to convert dimers of the bacterial chromosome into monomers to permit their segregation at cell division. It also contributes to the segregational stability of plasmids.</text>
</comment>
<dbReference type="InterPro" id="IPR002104">
    <property type="entry name" value="Integrase_catalytic"/>
</dbReference>
<keyword evidence="8 9" id="KW-0131">Cell cycle</keyword>
<evidence type="ECO:0000256" key="3">
    <source>
        <dbReference type="ARBA" id="ARBA00022618"/>
    </source>
</evidence>
<dbReference type="PANTHER" id="PTHR30349">
    <property type="entry name" value="PHAGE INTEGRASE-RELATED"/>
    <property type="match status" value="1"/>
</dbReference>
<evidence type="ECO:0000256" key="5">
    <source>
        <dbReference type="ARBA" id="ARBA00022908"/>
    </source>
</evidence>
<evidence type="ECO:0000259" key="11">
    <source>
        <dbReference type="PROSITE" id="PS51900"/>
    </source>
</evidence>
<dbReference type="InterPro" id="IPR044068">
    <property type="entry name" value="CB"/>
</dbReference>
<feature type="active site" evidence="9">
    <location>
        <position position="266"/>
    </location>
</feature>
<dbReference type="InterPro" id="IPR011010">
    <property type="entry name" value="DNA_brk_join_enz"/>
</dbReference>
<feature type="active site" evidence="9">
    <location>
        <position position="187"/>
    </location>
</feature>
<dbReference type="GO" id="GO:0051301">
    <property type="term" value="P:cell division"/>
    <property type="evidence" value="ECO:0007669"/>
    <property type="project" value="UniProtKB-KW"/>
</dbReference>
<evidence type="ECO:0000256" key="9">
    <source>
        <dbReference type="HAMAP-Rule" id="MF_01808"/>
    </source>
</evidence>
<dbReference type="PANTHER" id="PTHR30349:SF77">
    <property type="entry name" value="TYROSINE RECOMBINASE XERC"/>
    <property type="match status" value="1"/>
</dbReference>
<dbReference type="SUPFAM" id="SSF56349">
    <property type="entry name" value="DNA breaking-rejoining enzymes"/>
    <property type="match status" value="1"/>
</dbReference>
<accession>A0A7Y9PI29</accession>
<keyword evidence="5 9" id="KW-0229">DNA integration</keyword>
<dbReference type="PROSITE" id="PS51898">
    <property type="entry name" value="TYR_RECOMBINASE"/>
    <property type="match status" value="1"/>
</dbReference>
<reference evidence="12 13" key="1">
    <citation type="submission" date="2020-07" db="EMBL/GenBank/DDBJ databases">
        <title>Genomic Encyclopedia of Type Strains, Phase IV (KMG-V): Genome sequencing to study the core and pangenomes of soil and plant-associated prokaryotes.</title>
        <authorList>
            <person name="Whitman W."/>
        </authorList>
    </citation>
    <scope>NUCLEOTIDE SEQUENCE [LARGE SCALE GENOMIC DNA]</scope>
    <source>
        <strain evidence="12 13">X4EP2</strain>
    </source>
</reference>
<dbReference type="Pfam" id="PF00589">
    <property type="entry name" value="Phage_integrase"/>
    <property type="match status" value="1"/>
</dbReference>